<dbReference type="InterPro" id="IPR020449">
    <property type="entry name" value="Tscrpt_reg_AraC-type_HTH"/>
</dbReference>
<dbReference type="PROSITE" id="PS00041">
    <property type="entry name" value="HTH_ARAC_FAMILY_1"/>
    <property type="match status" value="1"/>
</dbReference>
<dbReference type="InterPro" id="IPR009057">
    <property type="entry name" value="Homeodomain-like_sf"/>
</dbReference>
<dbReference type="EMBL" id="JACHVA010000126">
    <property type="protein sequence ID" value="MBC2603362.1"/>
    <property type="molecule type" value="Genomic_DNA"/>
</dbReference>
<dbReference type="Gene3D" id="1.10.10.60">
    <property type="entry name" value="Homeodomain-like"/>
    <property type="match status" value="2"/>
</dbReference>
<dbReference type="Proteomes" id="UP000525652">
    <property type="component" value="Unassembled WGS sequence"/>
</dbReference>
<protein>
    <submittedName>
        <fullName evidence="5">AraC family transcriptional regulator</fullName>
    </submittedName>
</protein>
<dbReference type="Pfam" id="PF12833">
    <property type="entry name" value="HTH_18"/>
    <property type="match status" value="1"/>
</dbReference>
<keyword evidence="1" id="KW-0805">Transcription regulation</keyword>
<organism evidence="5 6">
    <name type="scientific">Puniceicoccus vermicola</name>
    <dbReference type="NCBI Taxonomy" id="388746"/>
    <lineage>
        <taxon>Bacteria</taxon>
        <taxon>Pseudomonadati</taxon>
        <taxon>Verrucomicrobiota</taxon>
        <taxon>Opitutia</taxon>
        <taxon>Puniceicoccales</taxon>
        <taxon>Puniceicoccaceae</taxon>
        <taxon>Puniceicoccus</taxon>
    </lineage>
</organism>
<keyword evidence="6" id="KW-1185">Reference proteome</keyword>
<dbReference type="InterPro" id="IPR018062">
    <property type="entry name" value="HTH_AraC-typ_CS"/>
</dbReference>
<proteinExistence type="predicted"/>
<comment type="caution">
    <text evidence="5">The sequence shown here is derived from an EMBL/GenBank/DDBJ whole genome shotgun (WGS) entry which is preliminary data.</text>
</comment>
<gene>
    <name evidence="5" type="ORF">H5P30_16385</name>
</gene>
<dbReference type="SUPFAM" id="SSF46689">
    <property type="entry name" value="Homeodomain-like"/>
    <property type="match status" value="2"/>
</dbReference>
<reference evidence="5 6" key="1">
    <citation type="submission" date="2020-07" db="EMBL/GenBank/DDBJ databases">
        <authorList>
            <person name="Feng X."/>
        </authorList>
    </citation>
    <scope>NUCLEOTIDE SEQUENCE [LARGE SCALE GENOMIC DNA]</scope>
    <source>
        <strain evidence="5 6">JCM14086</strain>
    </source>
</reference>
<keyword evidence="3" id="KW-0804">Transcription</keyword>
<evidence type="ECO:0000256" key="1">
    <source>
        <dbReference type="ARBA" id="ARBA00023015"/>
    </source>
</evidence>
<dbReference type="PANTHER" id="PTHR43280">
    <property type="entry name" value="ARAC-FAMILY TRANSCRIPTIONAL REGULATOR"/>
    <property type="match status" value="1"/>
</dbReference>
<dbReference type="PRINTS" id="PR00032">
    <property type="entry name" value="HTHARAC"/>
</dbReference>
<evidence type="ECO:0000313" key="5">
    <source>
        <dbReference type="EMBL" id="MBC2603362.1"/>
    </source>
</evidence>
<sequence length="303" mass="34409">MGQRSHSVEMFGEPFVLADEMIFLLPKGGSVTIEKDQFKLLFVIQAEVLHDLDGMNGPRPLRTGDILVCPHFRWHRFINPDPHRVAQPHIMRLFLDGEAIRRRARVRRRRPESNLSDFVFHHFSQTVQCEGAIDSHINGCLTALRRETEDQDVGFRHRVRNICTDLLVAVARKVGDGAGPKSPSPEKGGQLLVVAAKEYILKNIETPLTLGEIAWNTGKGEEHLARTFKKETGQSVFDFVREARINRSKTFLLDTSLNLTQIAERSGFNSLSFFSRSFRDLVGMAPSDYRKHIQSEVTPGPRR</sequence>
<dbReference type="PROSITE" id="PS01124">
    <property type="entry name" value="HTH_ARAC_FAMILY_2"/>
    <property type="match status" value="1"/>
</dbReference>
<dbReference type="GO" id="GO:0043565">
    <property type="term" value="F:sequence-specific DNA binding"/>
    <property type="evidence" value="ECO:0007669"/>
    <property type="project" value="InterPro"/>
</dbReference>
<evidence type="ECO:0000313" key="6">
    <source>
        <dbReference type="Proteomes" id="UP000525652"/>
    </source>
</evidence>
<feature type="domain" description="HTH araC/xylS-type" evidence="4">
    <location>
        <begin position="194"/>
        <end position="292"/>
    </location>
</feature>
<name>A0A7X1B0K8_9BACT</name>
<accession>A0A7X1B0K8</accession>
<evidence type="ECO:0000256" key="3">
    <source>
        <dbReference type="ARBA" id="ARBA00023163"/>
    </source>
</evidence>
<dbReference type="SMART" id="SM00342">
    <property type="entry name" value="HTH_ARAC"/>
    <property type="match status" value="1"/>
</dbReference>
<keyword evidence="2" id="KW-0238">DNA-binding</keyword>
<dbReference type="InterPro" id="IPR018060">
    <property type="entry name" value="HTH_AraC"/>
</dbReference>
<dbReference type="PANTHER" id="PTHR43280:SF2">
    <property type="entry name" value="HTH-TYPE TRANSCRIPTIONAL REGULATOR EXSA"/>
    <property type="match status" value="1"/>
</dbReference>
<dbReference type="AlphaFoldDB" id="A0A7X1B0K8"/>
<evidence type="ECO:0000256" key="2">
    <source>
        <dbReference type="ARBA" id="ARBA00023125"/>
    </source>
</evidence>
<dbReference type="GO" id="GO:0003700">
    <property type="term" value="F:DNA-binding transcription factor activity"/>
    <property type="evidence" value="ECO:0007669"/>
    <property type="project" value="InterPro"/>
</dbReference>
<evidence type="ECO:0000259" key="4">
    <source>
        <dbReference type="PROSITE" id="PS01124"/>
    </source>
</evidence>
<dbReference type="RefSeq" id="WP_185693994.1">
    <property type="nucleotide sequence ID" value="NZ_JACHVA010000126.1"/>
</dbReference>